<evidence type="ECO:0000313" key="3">
    <source>
        <dbReference type="Proteomes" id="UP000230233"/>
    </source>
</evidence>
<sequence>MYGVIIGFLAIQFQYRACVLAKTKWTKYFDGWKLGLWILYALSNGAVWAVGAVIVSPDEYAYQYLDHVIMSQYGVNVRKVALYAFLAYVKKTV</sequence>
<feature type="transmembrane region" description="Helical" evidence="1">
    <location>
        <begin position="37"/>
        <end position="55"/>
    </location>
</feature>
<dbReference type="Proteomes" id="UP000230233">
    <property type="component" value="Chromosome V"/>
</dbReference>
<dbReference type="PANTHER" id="PTHR46000">
    <property type="entry name" value="SEVEN TM RECEPTOR-RELATED"/>
    <property type="match status" value="1"/>
</dbReference>
<reference evidence="3" key="1">
    <citation type="submission" date="2017-10" db="EMBL/GenBank/DDBJ databases">
        <title>Rapid genome shrinkage in a self-fertile nematode reveals novel sperm competition proteins.</title>
        <authorList>
            <person name="Yin D."/>
            <person name="Schwarz E.M."/>
            <person name="Thomas C.G."/>
            <person name="Felde R.L."/>
            <person name="Korf I.F."/>
            <person name="Cutter A.D."/>
            <person name="Schartner C.M."/>
            <person name="Ralston E.J."/>
            <person name="Meyer B.J."/>
            <person name="Haag E.S."/>
        </authorList>
    </citation>
    <scope>NUCLEOTIDE SEQUENCE [LARGE SCALE GENOMIC DNA]</scope>
    <source>
        <strain evidence="3">JU1422</strain>
    </source>
</reference>
<keyword evidence="1" id="KW-0472">Membrane</keyword>
<keyword evidence="1" id="KW-0812">Transmembrane</keyword>
<accession>A0A2G5T7T4</accession>
<comment type="caution">
    <text evidence="2">The sequence shown here is derived from an EMBL/GenBank/DDBJ whole genome shotgun (WGS) entry which is preliminary data.</text>
</comment>
<protein>
    <recommendedName>
        <fullName evidence="4">Serpentine receptor class gamma</fullName>
    </recommendedName>
</protein>
<evidence type="ECO:0000313" key="2">
    <source>
        <dbReference type="EMBL" id="PIC23445.1"/>
    </source>
</evidence>
<proteinExistence type="predicted"/>
<gene>
    <name evidence="2" type="primary">Cnig_chr_V.g17145</name>
    <name evidence="2" type="ORF">B9Z55_017145</name>
</gene>
<dbReference type="PANTHER" id="PTHR46000:SF10">
    <property type="entry name" value="SEVEN TM RECEPTOR"/>
    <property type="match status" value="1"/>
</dbReference>
<keyword evidence="1" id="KW-1133">Transmembrane helix</keyword>
<dbReference type="OrthoDB" id="5820288at2759"/>
<organism evidence="2 3">
    <name type="scientific">Caenorhabditis nigoni</name>
    <dbReference type="NCBI Taxonomy" id="1611254"/>
    <lineage>
        <taxon>Eukaryota</taxon>
        <taxon>Metazoa</taxon>
        <taxon>Ecdysozoa</taxon>
        <taxon>Nematoda</taxon>
        <taxon>Chromadorea</taxon>
        <taxon>Rhabditida</taxon>
        <taxon>Rhabditina</taxon>
        <taxon>Rhabditomorpha</taxon>
        <taxon>Rhabditoidea</taxon>
        <taxon>Rhabditidae</taxon>
        <taxon>Peloderinae</taxon>
        <taxon>Caenorhabditis</taxon>
    </lineage>
</organism>
<dbReference type="EMBL" id="PDUG01000005">
    <property type="protein sequence ID" value="PIC23445.1"/>
    <property type="molecule type" value="Genomic_DNA"/>
</dbReference>
<evidence type="ECO:0000256" key="1">
    <source>
        <dbReference type="SAM" id="Phobius"/>
    </source>
</evidence>
<dbReference type="AlphaFoldDB" id="A0A2G5T7T4"/>
<evidence type="ECO:0008006" key="4">
    <source>
        <dbReference type="Google" id="ProtNLM"/>
    </source>
</evidence>
<dbReference type="Pfam" id="PF10326">
    <property type="entry name" value="7TM_GPCR_Str"/>
    <property type="match status" value="1"/>
</dbReference>
<dbReference type="InterPro" id="IPR019428">
    <property type="entry name" value="7TM_GPCR_serpentine_rcpt_Str"/>
</dbReference>
<keyword evidence="3" id="KW-1185">Reference proteome</keyword>
<name>A0A2G5T7T4_9PELO</name>